<dbReference type="GO" id="GO:0070034">
    <property type="term" value="F:telomerase RNA binding"/>
    <property type="evidence" value="ECO:0007669"/>
    <property type="project" value="TreeGrafter"/>
</dbReference>
<organism evidence="17 18">
    <name type="scientific">Coptotermes formosanus</name>
    <name type="common">Formosan subterranean termite</name>
    <dbReference type="NCBI Taxonomy" id="36987"/>
    <lineage>
        <taxon>Eukaryota</taxon>
        <taxon>Metazoa</taxon>
        <taxon>Ecdysozoa</taxon>
        <taxon>Arthropoda</taxon>
        <taxon>Hexapoda</taxon>
        <taxon>Insecta</taxon>
        <taxon>Pterygota</taxon>
        <taxon>Neoptera</taxon>
        <taxon>Polyneoptera</taxon>
        <taxon>Dictyoptera</taxon>
        <taxon>Blattodea</taxon>
        <taxon>Blattoidea</taxon>
        <taxon>Termitoidae</taxon>
        <taxon>Rhinotermitidae</taxon>
        <taxon>Coptotermes</taxon>
    </lineage>
</organism>
<keyword evidence="4 14" id="KW-0158">Chromosome</keyword>
<reference evidence="18" key="1">
    <citation type="submission" date="2020-01" db="EMBL/GenBank/DDBJ databases">
        <title>Draft genome sequence of the Termite Coptotermes fromosanus.</title>
        <authorList>
            <person name="Itakura S."/>
            <person name="Yosikawa Y."/>
            <person name="Umezawa K."/>
        </authorList>
    </citation>
    <scope>NUCLEOTIDE SEQUENCE [LARGE SCALE GENOMIC DNA]</scope>
</reference>
<dbReference type="InterPro" id="IPR043502">
    <property type="entry name" value="DNA/RNA_pol_sf"/>
</dbReference>
<evidence type="ECO:0000256" key="5">
    <source>
        <dbReference type="ARBA" id="ARBA00022679"/>
    </source>
</evidence>
<dbReference type="SMART" id="SM00975">
    <property type="entry name" value="Telomerase_RBD"/>
    <property type="match status" value="1"/>
</dbReference>
<gene>
    <name evidence="17" type="ORF">Cfor_10814</name>
</gene>
<name>A0A6L2PQ53_COPFO</name>
<keyword evidence="7 14" id="KW-0479">Metal-binding</keyword>
<evidence type="ECO:0000256" key="12">
    <source>
        <dbReference type="ARBA" id="ARBA00032044"/>
    </source>
</evidence>
<evidence type="ECO:0000256" key="2">
    <source>
        <dbReference type="ARBA" id="ARBA00012493"/>
    </source>
</evidence>
<dbReference type="PROSITE" id="PS50878">
    <property type="entry name" value="RT_POL"/>
    <property type="match status" value="1"/>
</dbReference>
<evidence type="ECO:0000256" key="7">
    <source>
        <dbReference type="ARBA" id="ARBA00022723"/>
    </source>
</evidence>
<dbReference type="Gene3D" id="3.30.70.2630">
    <property type="match status" value="1"/>
</dbReference>
<dbReference type="Pfam" id="PF12009">
    <property type="entry name" value="Telomerase_RBD"/>
    <property type="match status" value="1"/>
</dbReference>
<evidence type="ECO:0000313" key="17">
    <source>
        <dbReference type="EMBL" id="GFG34384.1"/>
    </source>
</evidence>
<evidence type="ECO:0000256" key="10">
    <source>
        <dbReference type="ARBA" id="ARBA00022918"/>
    </source>
</evidence>
<keyword evidence="6 14" id="KW-0548">Nucleotidyltransferase</keyword>
<dbReference type="InterPro" id="IPR000477">
    <property type="entry name" value="RT_dom"/>
</dbReference>
<keyword evidence="18" id="KW-1185">Reference proteome</keyword>
<comment type="similarity">
    <text evidence="1 14">Belongs to the reverse transcriptase family. Telomerase subfamily.</text>
</comment>
<dbReference type="GO" id="GO:0007004">
    <property type="term" value="P:telomere maintenance via telomerase"/>
    <property type="evidence" value="ECO:0007669"/>
    <property type="project" value="TreeGrafter"/>
</dbReference>
<dbReference type="GO" id="GO:0046872">
    <property type="term" value="F:metal ion binding"/>
    <property type="evidence" value="ECO:0007669"/>
    <property type="project" value="UniProtKB-KW"/>
</dbReference>
<feature type="compositionally biased region" description="Basic residues" evidence="15">
    <location>
        <begin position="9"/>
        <end position="20"/>
    </location>
</feature>
<dbReference type="GO" id="GO:0003720">
    <property type="term" value="F:telomerase activity"/>
    <property type="evidence" value="ECO:0007669"/>
    <property type="project" value="InterPro"/>
</dbReference>
<dbReference type="InParanoid" id="A0A6L2PQ53"/>
<dbReference type="AlphaFoldDB" id="A0A6L2PQ53"/>
<dbReference type="InterPro" id="IPR021891">
    <property type="entry name" value="Telomerase_RBD"/>
</dbReference>
<comment type="catalytic activity">
    <reaction evidence="13 14">
        <text>DNA(n) + a 2'-deoxyribonucleoside 5'-triphosphate = DNA(n+1) + diphosphate</text>
        <dbReference type="Rhea" id="RHEA:22508"/>
        <dbReference type="Rhea" id="RHEA-COMP:17339"/>
        <dbReference type="Rhea" id="RHEA-COMP:17340"/>
        <dbReference type="ChEBI" id="CHEBI:33019"/>
        <dbReference type="ChEBI" id="CHEBI:61560"/>
        <dbReference type="ChEBI" id="CHEBI:173112"/>
        <dbReference type="EC" id="2.7.7.49"/>
    </reaction>
</comment>
<dbReference type="GO" id="GO:0000781">
    <property type="term" value="C:chromosome, telomeric region"/>
    <property type="evidence" value="ECO:0007669"/>
    <property type="project" value="UniProtKB-SubCell"/>
</dbReference>
<dbReference type="GO" id="GO:0000333">
    <property type="term" value="C:telomerase catalytic core complex"/>
    <property type="evidence" value="ECO:0007669"/>
    <property type="project" value="TreeGrafter"/>
</dbReference>
<sequence length="762" mass="87968">MDEAEIPRKRTRRGKKKIKPNVSTHHRMGYKGTTVLSNKRLLYGWPTHELWPNWHILAKLPATLEGACNILDHILSKDVGENIPLSGKMKDLSDLKVLLVEFMKKHNSLSPYSYLLTHHLKSECKNRTVDEQLQTKRKVQPVGHRLVSNFVNKILRKVVPLRLFGCNHNARLFKRMCSKLAFSGKFQNFKLGTLMSGMKVSNVPWLNSVTESAVKTNIFAKVVLWLFEDFVMVLLKSHFCVTEGLAQRNRLLFYRSREYQSMTDSALSLLLKSKKLYELNKVMAEKLEKSETFPGKAVMWFIPKKSGGARPILMIRHRNAHKITLAKTFLTQVAALNPVSIQSVSANKLHKIWCTFFDHWNQNNRPRVYFVRTDISDAYGSLRHDKLLGILRNTISEAETYTLKKYKLVSMKRGKLQYIYKTAFDHLPFAVPRNSALTDEEPTIVSHIVGGELLTFICNTLRSFVALKGNRRFLVRCGQPQGCRLSAVLCDLYYSDLDRTHLRDFQNDGDLLIRGVDDYLFVTTNLDRAARFLKVMERGFPEYGCSVNNRTQTNVPLEQGQACTEVTYFGYVINTRLLHITGDYAGYRFQDIFHSMRLPQVKQPGKYLRKRMEGSFCSLKLDALVLDELYNSKEIVLTSIFLAALLLAFRFHSIVKYTFDKKNLNQKFLTQIVYETVGRTGGHTLNITKKYCKVSTLDLNTVRWIMYRAFFLRLSKVQSYYRSVLKNIDWMLKCLSQRIPAEECDKLGKLTLHIPGVFKTVS</sequence>
<evidence type="ECO:0000256" key="11">
    <source>
        <dbReference type="ARBA" id="ARBA00023242"/>
    </source>
</evidence>
<dbReference type="OrthoDB" id="289721at2759"/>
<evidence type="ECO:0000256" key="14">
    <source>
        <dbReference type="RuleBase" id="RU365061"/>
    </source>
</evidence>
<evidence type="ECO:0000256" key="4">
    <source>
        <dbReference type="ARBA" id="ARBA00022454"/>
    </source>
</evidence>
<evidence type="ECO:0000256" key="8">
    <source>
        <dbReference type="ARBA" id="ARBA00022842"/>
    </source>
</evidence>
<keyword evidence="11 14" id="KW-0539">Nucleus</keyword>
<dbReference type="CDD" id="cd01648">
    <property type="entry name" value="TERT"/>
    <property type="match status" value="1"/>
</dbReference>
<keyword evidence="5 14" id="KW-0808">Transferase</keyword>
<dbReference type="SUPFAM" id="SSF56672">
    <property type="entry name" value="DNA/RNA polymerases"/>
    <property type="match status" value="1"/>
</dbReference>
<protein>
    <recommendedName>
        <fullName evidence="3 14">Telomerase reverse transcriptase</fullName>
        <ecNumber evidence="2 14">2.7.7.49</ecNumber>
    </recommendedName>
    <alternativeName>
        <fullName evidence="12 14">Telomerase catalytic subunit</fullName>
    </alternativeName>
</protein>
<feature type="domain" description="Reverse transcriptase" evidence="16">
    <location>
        <begin position="283"/>
        <end position="573"/>
    </location>
</feature>
<evidence type="ECO:0000256" key="1">
    <source>
        <dbReference type="ARBA" id="ARBA00008001"/>
    </source>
</evidence>
<dbReference type="PANTHER" id="PTHR12066:SF0">
    <property type="entry name" value="TELOMERASE REVERSE TRANSCRIPTASE"/>
    <property type="match status" value="1"/>
</dbReference>
<evidence type="ECO:0000313" key="18">
    <source>
        <dbReference type="Proteomes" id="UP000502823"/>
    </source>
</evidence>
<keyword evidence="10 14" id="KW-0695">RNA-directed DNA polymerase</keyword>
<accession>A0A6L2PQ53</accession>
<evidence type="ECO:0000256" key="15">
    <source>
        <dbReference type="SAM" id="MobiDB-lite"/>
    </source>
</evidence>
<comment type="subcellular location">
    <subcellularLocation>
        <location evidence="14">Nucleus</location>
    </subcellularLocation>
    <subcellularLocation>
        <location evidence="14">Chromosome</location>
        <location evidence="14">Telomere</location>
    </subcellularLocation>
</comment>
<comment type="function">
    <text evidence="14">Telomerase is a ribonucleoprotein enzyme essential for the replication of chromosome termini in most eukaryotes. It elongates telomeres. It is a reverse transcriptase that adds simple sequence repeats to chromosome ends by copying a template sequence within the RNA component of the enzyme.</text>
</comment>
<keyword evidence="9 14" id="KW-0779">Telomere</keyword>
<dbReference type="InterPro" id="IPR049139">
    <property type="entry name" value="TERT_C"/>
</dbReference>
<evidence type="ECO:0000256" key="6">
    <source>
        <dbReference type="ARBA" id="ARBA00022695"/>
    </source>
</evidence>
<dbReference type="GO" id="GO:0042162">
    <property type="term" value="F:telomeric DNA binding"/>
    <property type="evidence" value="ECO:0007669"/>
    <property type="project" value="TreeGrafter"/>
</dbReference>
<dbReference type="Gene3D" id="1.10.132.70">
    <property type="match status" value="1"/>
</dbReference>
<dbReference type="Proteomes" id="UP000502823">
    <property type="component" value="Unassembled WGS sequence"/>
</dbReference>
<dbReference type="PRINTS" id="PR01365">
    <property type="entry name" value="TELOMERASERT"/>
</dbReference>
<dbReference type="PANTHER" id="PTHR12066">
    <property type="entry name" value="TELOMERASE REVERSE TRANSCRIPTASE"/>
    <property type="match status" value="1"/>
</dbReference>
<dbReference type="EMBL" id="BLKM01000479">
    <property type="protein sequence ID" value="GFG34384.1"/>
    <property type="molecule type" value="Genomic_DNA"/>
</dbReference>
<dbReference type="Pfam" id="PF21399">
    <property type="entry name" value="TERT_C"/>
    <property type="match status" value="1"/>
</dbReference>
<feature type="region of interest" description="Disordered" evidence="15">
    <location>
        <begin position="1"/>
        <end position="20"/>
    </location>
</feature>
<dbReference type="InterPro" id="IPR003545">
    <property type="entry name" value="Telomerase_RT"/>
</dbReference>
<evidence type="ECO:0000256" key="9">
    <source>
        <dbReference type="ARBA" id="ARBA00022895"/>
    </source>
</evidence>
<comment type="caution">
    <text evidence="17">The sequence shown here is derived from an EMBL/GenBank/DDBJ whole genome shotgun (WGS) entry which is preliminary data.</text>
</comment>
<dbReference type="EC" id="2.7.7.49" evidence="2 14"/>
<evidence type="ECO:0000259" key="16">
    <source>
        <dbReference type="PROSITE" id="PS50878"/>
    </source>
</evidence>
<dbReference type="Gene3D" id="1.10.357.90">
    <property type="match status" value="1"/>
</dbReference>
<evidence type="ECO:0000256" key="13">
    <source>
        <dbReference type="ARBA" id="ARBA00048173"/>
    </source>
</evidence>
<keyword evidence="8 14" id="KW-0460">Magnesium</keyword>
<proteinExistence type="inferred from homology"/>
<evidence type="ECO:0000256" key="3">
    <source>
        <dbReference type="ARBA" id="ARBA00016182"/>
    </source>
</evidence>